<dbReference type="Proteomes" id="UP000192257">
    <property type="component" value="Unassembled WGS sequence"/>
</dbReference>
<dbReference type="GO" id="GO:0005737">
    <property type="term" value="C:cytoplasm"/>
    <property type="evidence" value="ECO:0007669"/>
    <property type="project" value="UniProtKB-SubCell"/>
</dbReference>
<evidence type="ECO:0000313" key="8">
    <source>
        <dbReference type="Proteomes" id="UP000192257"/>
    </source>
</evidence>
<evidence type="ECO:0000256" key="2">
    <source>
        <dbReference type="ARBA" id="ARBA00014223"/>
    </source>
</evidence>
<reference evidence="7 8" key="1">
    <citation type="submission" date="2017-03" db="EMBL/GenBank/DDBJ databases">
        <title>An alternative strategy for trypanosome survival in the mammalian bloodstream revealed through genome and transcriptome analysis of the ubiquitous bovine parasite Trypanosoma (Megatrypanum) theileri.</title>
        <authorList>
            <person name="Kelly S."/>
            <person name="Ivens A."/>
            <person name="Mott A."/>
            <person name="O'Neill E."/>
            <person name="Emms D."/>
            <person name="Macleod O."/>
            <person name="Voorheis P."/>
            <person name="Matthews J."/>
            <person name="Matthews K."/>
            <person name="Carrington M."/>
        </authorList>
    </citation>
    <scope>NUCLEOTIDE SEQUENCE [LARGE SCALE GENOMIC DNA]</scope>
    <source>
        <strain evidence="7">Edinburgh</strain>
    </source>
</reference>
<comment type="caution">
    <text evidence="7">The sequence shown here is derived from an EMBL/GenBank/DDBJ whole genome shotgun (WGS) entry which is preliminary data.</text>
</comment>
<dbReference type="SUPFAM" id="SSF52058">
    <property type="entry name" value="L domain-like"/>
    <property type="match status" value="1"/>
</dbReference>
<keyword evidence="5" id="KW-0677">Repeat</keyword>
<accession>A0A1X0NP85</accession>
<evidence type="ECO:0000256" key="1">
    <source>
        <dbReference type="ARBA" id="ARBA00004496"/>
    </source>
</evidence>
<dbReference type="PANTHER" id="PTHR46545">
    <property type="entry name" value="LEUCINE-RICH REPEAT-CONTAINING PROTEIN 51"/>
    <property type="match status" value="1"/>
</dbReference>
<organism evidence="7 8">
    <name type="scientific">Trypanosoma theileri</name>
    <dbReference type="NCBI Taxonomy" id="67003"/>
    <lineage>
        <taxon>Eukaryota</taxon>
        <taxon>Discoba</taxon>
        <taxon>Euglenozoa</taxon>
        <taxon>Kinetoplastea</taxon>
        <taxon>Metakinetoplastina</taxon>
        <taxon>Trypanosomatida</taxon>
        <taxon>Trypanosomatidae</taxon>
        <taxon>Trypanosoma</taxon>
    </lineage>
</organism>
<dbReference type="VEuPathDB" id="TriTrypDB:TM35_000271050"/>
<gene>
    <name evidence="7" type="ORF">TM35_000271050</name>
</gene>
<dbReference type="EMBL" id="NBCO01000027">
    <property type="protein sequence ID" value="ORC86515.1"/>
    <property type="molecule type" value="Genomic_DNA"/>
</dbReference>
<comment type="subcellular location">
    <subcellularLocation>
        <location evidence="1">Cytoplasm</location>
    </subcellularLocation>
</comment>
<keyword evidence="4" id="KW-0433">Leucine-rich repeat</keyword>
<dbReference type="OrthoDB" id="676979at2759"/>
<keyword evidence="8" id="KW-1185">Reference proteome</keyword>
<keyword evidence="3" id="KW-0963">Cytoplasm</keyword>
<evidence type="ECO:0000256" key="3">
    <source>
        <dbReference type="ARBA" id="ARBA00022490"/>
    </source>
</evidence>
<dbReference type="InterPro" id="IPR001611">
    <property type="entry name" value="Leu-rich_rpt"/>
</dbReference>
<dbReference type="Gene3D" id="3.80.10.10">
    <property type="entry name" value="Ribonuclease Inhibitor"/>
    <property type="match status" value="1"/>
</dbReference>
<dbReference type="GeneID" id="39987778"/>
<feature type="compositionally biased region" description="Acidic residues" evidence="6">
    <location>
        <begin position="145"/>
        <end position="154"/>
    </location>
</feature>
<dbReference type="STRING" id="67003.A0A1X0NP85"/>
<feature type="compositionally biased region" description="Low complexity" evidence="6">
    <location>
        <begin position="131"/>
        <end position="144"/>
    </location>
</feature>
<evidence type="ECO:0000256" key="4">
    <source>
        <dbReference type="ARBA" id="ARBA00022614"/>
    </source>
</evidence>
<evidence type="ECO:0000256" key="5">
    <source>
        <dbReference type="ARBA" id="ARBA00022737"/>
    </source>
</evidence>
<feature type="compositionally biased region" description="Basic residues" evidence="6">
    <location>
        <begin position="70"/>
        <end position="83"/>
    </location>
</feature>
<feature type="region of interest" description="Disordered" evidence="6">
    <location>
        <begin position="61"/>
        <end position="154"/>
    </location>
</feature>
<protein>
    <recommendedName>
        <fullName evidence="2">Leucine-rich repeat-containing protein 51</fullName>
    </recommendedName>
</protein>
<dbReference type="InterPro" id="IPR032675">
    <property type="entry name" value="LRR_dom_sf"/>
</dbReference>
<dbReference type="PANTHER" id="PTHR46545:SF1">
    <property type="entry name" value="LEUCINE-RICH REPEAT-CONTAINING PROTEIN 51"/>
    <property type="match status" value="1"/>
</dbReference>
<dbReference type="RefSeq" id="XP_028880581.1">
    <property type="nucleotide sequence ID" value="XM_029027998.1"/>
</dbReference>
<sequence>MEFEQLEIGKKCLTTAISRQDVGDYYDLLHPNVLLVSHFKYPPPPPVVADTIPLLARALRHTENTEKNSSKTHKTKSRSKTKSRTTSPTRPLAATTASTATTMNTNTTRTGAVTATGISMRGQERGGGRGKTTTTTTQQKQQQESNEEEKGESCEVDIVEGPLLTTERFYAILHWMNKGKFIAESSVEMEARKVILQDSEVLPPPPAPKNEAERIAQLGRQYTDRNQRLSRLIVTFGRELLLFRDECYFEDGLIVTIHRFMLTTQEMLALVGLVGYDQQPQTQKRVASMLEERRRFYNTERANRVDATAEHATLPVLDYTFCAVAEPLQLLVQNPTAGRAHVSRIPQPLVDPHIAQGVFLNQQSDPTRVQKDQRVIVKARNKQGEEEVYEFVESSKSRYGFLHDRSGNTENALETLASKLETTYATTSVRLTGCGMTSTEKLVPVLRRLVVNAIMTIRALDLSNNNITTLPDLSLLPLQRLQLHQNRIADWAQIENRVCPLPILYAVTLHGNPIAENDPHYWQSALARLMRNPRRAVPLRQLDFVTLTGQDYGMAGAYELFETGDPKLLEASRGKHPGTNGRVF</sequence>
<name>A0A1X0NP85_9TRYP</name>
<evidence type="ECO:0000313" key="7">
    <source>
        <dbReference type="EMBL" id="ORC86515.1"/>
    </source>
</evidence>
<feature type="compositionally biased region" description="Low complexity" evidence="6">
    <location>
        <begin position="84"/>
        <end position="117"/>
    </location>
</feature>
<evidence type="ECO:0000256" key="6">
    <source>
        <dbReference type="SAM" id="MobiDB-lite"/>
    </source>
</evidence>
<dbReference type="PROSITE" id="PS51450">
    <property type="entry name" value="LRR"/>
    <property type="match status" value="1"/>
</dbReference>
<dbReference type="AlphaFoldDB" id="A0A1X0NP85"/>
<proteinExistence type="predicted"/>